<dbReference type="Proteomes" id="UP000321787">
    <property type="component" value="Unassembled WGS sequence"/>
</dbReference>
<dbReference type="Gene3D" id="3.20.20.450">
    <property type="entry name" value="EAL domain"/>
    <property type="match status" value="1"/>
</dbReference>
<dbReference type="EMBL" id="BJTZ01000007">
    <property type="protein sequence ID" value="GEK13553.1"/>
    <property type="molecule type" value="Genomic_DNA"/>
</dbReference>
<dbReference type="InterPro" id="IPR035919">
    <property type="entry name" value="EAL_sf"/>
</dbReference>
<comment type="caution">
    <text evidence="2">The sequence shown here is derived from an EMBL/GenBank/DDBJ whole genome shotgun (WGS) entry which is preliminary data.</text>
</comment>
<organism evidence="2 3">
    <name type="scientific">Aliivibrio fischeri</name>
    <name type="common">Vibrio fischeri</name>
    <dbReference type="NCBI Taxonomy" id="668"/>
    <lineage>
        <taxon>Bacteria</taxon>
        <taxon>Pseudomonadati</taxon>
        <taxon>Pseudomonadota</taxon>
        <taxon>Gammaproteobacteria</taxon>
        <taxon>Vibrionales</taxon>
        <taxon>Vibrionaceae</taxon>
        <taxon>Aliivibrio</taxon>
    </lineage>
</organism>
<dbReference type="PANTHER" id="PTHR33121">
    <property type="entry name" value="CYCLIC DI-GMP PHOSPHODIESTERASE PDEF"/>
    <property type="match status" value="1"/>
</dbReference>
<name>A0A510UG34_ALIFS</name>
<dbReference type="InterPro" id="IPR050706">
    <property type="entry name" value="Cyclic-di-GMP_PDE-like"/>
</dbReference>
<feature type="domain" description="EAL" evidence="1">
    <location>
        <begin position="12"/>
        <end position="266"/>
    </location>
</feature>
<accession>A0A510UG34</accession>
<dbReference type="SMART" id="SM00052">
    <property type="entry name" value="EAL"/>
    <property type="match status" value="1"/>
</dbReference>
<sequence>MLLATQDEFQTHLFIDDAGSYCAQYDGFILRSVFQPIFDKQMNIFGYEALLRIQDSNDQPIRPDLFFSDLSRTLEQILNIERLSRVIHIRNFSTFAPLSCKLFLNVLPESAVLLYTSHLPDINAMLLESRISALNLSPQNIVFELVEFHYQDEKRLINAIEMIKEHDFFVAIDDYGSEASSAHRVSQLNPNVIKIDRELLLKYEAGVKAPLLSALSIAKKQDALTIVEGVETPHQYELMKKLNIGYFQGFLLGKPLPLHEQNHQAA</sequence>
<dbReference type="AlphaFoldDB" id="A0A510UG34"/>
<evidence type="ECO:0000313" key="3">
    <source>
        <dbReference type="Proteomes" id="UP000321787"/>
    </source>
</evidence>
<dbReference type="SUPFAM" id="SSF141868">
    <property type="entry name" value="EAL domain-like"/>
    <property type="match status" value="1"/>
</dbReference>
<dbReference type="PROSITE" id="PS50883">
    <property type="entry name" value="EAL"/>
    <property type="match status" value="1"/>
</dbReference>
<evidence type="ECO:0000259" key="1">
    <source>
        <dbReference type="PROSITE" id="PS50883"/>
    </source>
</evidence>
<proteinExistence type="predicted"/>
<dbReference type="RefSeq" id="WP_146863513.1">
    <property type="nucleotide sequence ID" value="NZ_BJTZ01000007.1"/>
</dbReference>
<dbReference type="PANTHER" id="PTHR33121:SF76">
    <property type="entry name" value="SIGNALING PROTEIN"/>
    <property type="match status" value="1"/>
</dbReference>
<evidence type="ECO:0000313" key="2">
    <source>
        <dbReference type="EMBL" id="GEK13553.1"/>
    </source>
</evidence>
<dbReference type="Pfam" id="PF00563">
    <property type="entry name" value="EAL"/>
    <property type="match status" value="1"/>
</dbReference>
<dbReference type="InterPro" id="IPR001633">
    <property type="entry name" value="EAL_dom"/>
</dbReference>
<gene>
    <name evidence="2" type="ORF">AFI02nite_15890</name>
</gene>
<protein>
    <submittedName>
        <fullName evidence="2">Diguanylate phosphodiesterase</fullName>
    </submittedName>
</protein>
<reference evidence="2 3" key="1">
    <citation type="submission" date="2019-07" db="EMBL/GenBank/DDBJ databases">
        <title>Whole genome shotgun sequence of Aliivibrio fischeri NBRC 101058.</title>
        <authorList>
            <person name="Hosoyama A."/>
            <person name="Uohara A."/>
            <person name="Ohji S."/>
            <person name="Ichikawa N."/>
        </authorList>
    </citation>
    <scope>NUCLEOTIDE SEQUENCE [LARGE SCALE GENOMIC DNA]</scope>
    <source>
        <strain evidence="2 3">NBRC 101058</strain>
    </source>
</reference>
<dbReference type="GO" id="GO:0071111">
    <property type="term" value="F:cyclic-guanylate-specific phosphodiesterase activity"/>
    <property type="evidence" value="ECO:0007669"/>
    <property type="project" value="InterPro"/>
</dbReference>
<dbReference type="CDD" id="cd01948">
    <property type="entry name" value="EAL"/>
    <property type="match status" value="1"/>
</dbReference>